<sequence length="355" mass="36439">MSEGGPFFVGEQVRGVEAEKTYNRQWLIGLIVGPLLLGVLAAVWMLTVADRLPAELASHWNAKNEVDGWMSLASTVLMAVGMGALGAFIAPLALLFRAQSLLLARVGVGSGVAFGVGLVALSVAVVAGQLDIVDTSKAELSAPVMAVGVGLAFLGGCVAAWLYKPGEVDREQSPEVVAANQAAATAGSAGSAGALAAAQAARGETLQIKVSMGAWSWVLSLSVGTITALSTYFIFPALALLGVVLAAILWIFCHGTVVIGPDGVKVLAGGFVKVMPLQWKEVRAASVEDIKAMDFGGWGYRMTGGSVGFIMGNGPAVVIKSGFHQTFVISMPHAETAGEAAALINAYVLAGTVKN</sequence>
<feature type="transmembrane region" description="Helical" evidence="1">
    <location>
        <begin position="69"/>
        <end position="95"/>
    </location>
</feature>
<feature type="transmembrane region" description="Helical" evidence="1">
    <location>
        <begin position="102"/>
        <end position="128"/>
    </location>
</feature>
<feature type="transmembrane region" description="Helical" evidence="1">
    <location>
        <begin position="214"/>
        <end position="234"/>
    </location>
</feature>
<proteinExistence type="predicted"/>
<dbReference type="AlphaFoldDB" id="A0A2S3ZWP9"/>
<feature type="transmembrane region" description="Helical" evidence="1">
    <location>
        <begin position="26"/>
        <end position="49"/>
    </location>
</feature>
<dbReference type="Pfam" id="PF07853">
    <property type="entry name" value="DUF1648"/>
    <property type="match status" value="1"/>
</dbReference>
<dbReference type="InterPro" id="IPR012867">
    <property type="entry name" value="DUF1648"/>
</dbReference>
<feature type="domain" description="DUF1648" evidence="2">
    <location>
        <begin position="37"/>
        <end position="81"/>
    </location>
</feature>
<keyword evidence="4" id="KW-1185">Reference proteome</keyword>
<evidence type="ECO:0000313" key="4">
    <source>
        <dbReference type="Proteomes" id="UP000237061"/>
    </source>
</evidence>
<accession>A0A2S3ZWP9</accession>
<name>A0A2S3ZWP9_ARTGL</name>
<feature type="transmembrane region" description="Helical" evidence="1">
    <location>
        <begin position="140"/>
        <end position="163"/>
    </location>
</feature>
<gene>
    <name evidence="3" type="ORF">CVS27_09520</name>
</gene>
<keyword evidence="1" id="KW-0472">Membrane</keyword>
<organism evidence="3 4">
    <name type="scientific">Arthrobacter glacialis</name>
    <dbReference type="NCBI Taxonomy" id="1664"/>
    <lineage>
        <taxon>Bacteria</taxon>
        <taxon>Bacillati</taxon>
        <taxon>Actinomycetota</taxon>
        <taxon>Actinomycetes</taxon>
        <taxon>Micrococcales</taxon>
        <taxon>Micrococcaceae</taxon>
        <taxon>Arthrobacter</taxon>
    </lineage>
</organism>
<evidence type="ECO:0000256" key="1">
    <source>
        <dbReference type="SAM" id="Phobius"/>
    </source>
</evidence>
<dbReference type="EMBL" id="PPXC01000006">
    <property type="protein sequence ID" value="POH73603.1"/>
    <property type="molecule type" value="Genomic_DNA"/>
</dbReference>
<keyword evidence="1" id="KW-1133">Transmembrane helix</keyword>
<reference evidence="3 4" key="1">
    <citation type="submission" date="2018-01" db="EMBL/GenBank/DDBJ databases">
        <title>Arthrobacter sp. nov., from glaciers in China.</title>
        <authorList>
            <person name="Liu Q."/>
            <person name="Xin Y.-H."/>
        </authorList>
    </citation>
    <scope>NUCLEOTIDE SEQUENCE [LARGE SCALE GENOMIC DNA]</scope>
    <source>
        <strain evidence="3 4">HLT2-12-2</strain>
    </source>
</reference>
<comment type="caution">
    <text evidence="3">The sequence shown here is derived from an EMBL/GenBank/DDBJ whole genome shotgun (WGS) entry which is preliminary data.</text>
</comment>
<feature type="transmembrane region" description="Helical" evidence="1">
    <location>
        <begin position="240"/>
        <end position="259"/>
    </location>
</feature>
<protein>
    <recommendedName>
        <fullName evidence="2">DUF1648 domain-containing protein</fullName>
    </recommendedName>
</protein>
<dbReference type="Proteomes" id="UP000237061">
    <property type="component" value="Unassembled WGS sequence"/>
</dbReference>
<keyword evidence="1" id="KW-0812">Transmembrane</keyword>
<evidence type="ECO:0000313" key="3">
    <source>
        <dbReference type="EMBL" id="POH73603.1"/>
    </source>
</evidence>
<evidence type="ECO:0000259" key="2">
    <source>
        <dbReference type="Pfam" id="PF07853"/>
    </source>
</evidence>